<gene>
    <name evidence="2" type="ORF">BUY44_08860</name>
</gene>
<dbReference type="InterPro" id="IPR008585">
    <property type="entry name" value="Gamma_PGA_hydro"/>
</dbReference>
<name>A0A2T4KG37_9STAP</name>
<feature type="compositionally biased region" description="Low complexity" evidence="1">
    <location>
        <begin position="161"/>
        <end position="175"/>
    </location>
</feature>
<protein>
    <recommendedName>
        <fullName evidence="4">Phage-related replication protein</fullName>
    </recommendedName>
</protein>
<dbReference type="InterPro" id="IPR038128">
    <property type="entry name" value="Gamma_PGA_hydro_sf"/>
</dbReference>
<feature type="compositionally biased region" description="Polar residues" evidence="1">
    <location>
        <begin position="46"/>
        <end position="94"/>
    </location>
</feature>
<dbReference type="Pfam" id="PF05908">
    <property type="entry name" value="Gamma_PGA_hydro"/>
    <property type="match status" value="1"/>
</dbReference>
<accession>A0A2T4KG37</accession>
<evidence type="ECO:0000256" key="1">
    <source>
        <dbReference type="SAM" id="MobiDB-lite"/>
    </source>
</evidence>
<dbReference type="RefSeq" id="WP_107506251.1">
    <property type="nucleotide sequence ID" value="NZ_PYZL01000064.1"/>
</dbReference>
<feature type="region of interest" description="Disordered" evidence="1">
    <location>
        <begin position="110"/>
        <end position="209"/>
    </location>
</feature>
<feature type="region of interest" description="Disordered" evidence="1">
    <location>
        <begin position="39"/>
        <end position="95"/>
    </location>
</feature>
<feature type="compositionally biased region" description="Polar residues" evidence="1">
    <location>
        <begin position="176"/>
        <end position="189"/>
    </location>
</feature>
<organism evidence="2 3">
    <name type="scientific">Staphylococcus devriesei</name>
    <dbReference type="NCBI Taxonomy" id="586733"/>
    <lineage>
        <taxon>Bacteria</taxon>
        <taxon>Bacillati</taxon>
        <taxon>Bacillota</taxon>
        <taxon>Bacilli</taxon>
        <taxon>Bacillales</taxon>
        <taxon>Staphylococcaceae</taxon>
        <taxon>Staphylococcus</taxon>
    </lineage>
</organism>
<dbReference type="Proteomes" id="UP000242547">
    <property type="component" value="Unassembled WGS sequence"/>
</dbReference>
<dbReference type="AlphaFoldDB" id="A0A2T4KG37"/>
<dbReference type="Gene3D" id="3.40.630.100">
    <property type="entry name" value="Poly-gamma-glutamate hydrolase, zinc-binding motif"/>
    <property type="match status" value="1"/>
</dbReference>
<sequence>MKNKKLYHYLSHKWLLGVASTVIGIGLLSVIEGQAQAAETTQQTTSKLDTSSTKPIKKTSQNKEVSQVTQPKLTTSSRTTQLINTPKGKQSIKTVTPKYKAPSLKVVKPVSTHKVTTRMLKSKPVQSEVAPKSSVSSKKVPQTKRLETKTSSKYRTKVPTKAKATSTSNTKVKTTYPSTQSHSKTSKVNASHKITKKSTKQVNVKSKKTTKITKTKATIASVKTSMPTNTTQVKPIPQYRVGRNITDHYNSMSELLNHTQQGVDWTKESSDNHSRVLIMAPHGGNIERGTTELTKLIAAKGNYDYYAFNGIKKPNSNELHVTSTNYDDPDLINRNYYKDVSVTVHGVRAQKGVLENTVCIGGLDYNLRNLIKTELLGHQFNVQDANGYIAGTSSNNIANFNWRGQGVQLELTSDLRDTMLRGDVTDNGLSVMDNFATAINNAITQYLI</sequence>
<feature type="compositionally biased region" description="Basic residues" evidence="1">
    <location>
        <begin position="193"/>
        <end position="209"/>
    </location>
</feature>
<evidence type="ECO:0000313" key="2">
    <source>
        <dbReference type="EMBL" id="PTE71912.1"/>
    </source>
</evidence>
<comment type="caution">
    <text evidence="2">The sequence shown here is derived from an EMBL/GenBank/DDBJ whole genome shotgun (WGS) entry which is preliminary data.</text>
</comment>
<evidence type="ECO:0008006" key="4">
    <source>
        <dbReference type="Google" id="ProtNLM"/>
    </source>
</evidence>
<dbReference type="EMBL" id="PYZL01000064">
    <property type="protein sequence ID" value="PTE71912.1"/>
    <property type="molecule type" value="Genomic_DNA"/>
</dbReference>
<proteinExistence type="predicted"/>
<reference evidence="2 3" key="1">
    <citation type="journal article" date="2016" name="Front. Microbiol.">
        <title>Comprehensive Phylogenetic Analysis of Bovine Non-aureus Staphylococci Species Based on Whole-Genome Sequencing.</title>
        <authorList>
            <person name="Naushad S."/>
            <person name="Barkema H.W."/>
            <person name="Luby C."/>
            <person name="Condas L.A."/>
            <person name="Nobrega D.B."/>
            <person name="Carson D.A."/>
            <person name="De Buck J."/>
        </authorList>
    </citation>
    <scope>NUCLEOTIDE SEQUENCE [LARGE SCALE GENOMIC DNA]</scope>
    <source>
        <strain evidence="2 3">SNUC 761</strain>
    </source>
</reference>
<evidence type="ECO:0000313" key="3">
    <source>
        <dbReference type="Proteomes" id="UP000242547"/>
    </source>
</evidence>